<dbReference type="PANTHER" id="PTHR35340:SF5">
    <property type="entry name" value="ASST-DOMAIN-CONTAINING PROTEIN"/>
    <property type="match status" value="1"/>
</dbReference>
<dbReference type="Pfam" id="PF14269">
    <property type="entry name" value="Arylsulfotran_2"/>
    <property type="match status" value="1"/>
</dbReference>
<dbReference type="InterPro" id="IPR039535">
    <property type="entry name" value="ASST-like"/>
</dbReference>
<sequence>MSRIVSLLSALFLVGVLAFLGGMWTTHKDWAPWKMLNDTKQAVKSWRATGYVVPDGTYLRRPPRMPDDRYVVHQADKIAPGYLLINRIASPEPGYVTDLIDENGTVLHSWKIDHSKVIDDGSEMEFVHAVRPLPDGSVVANFDDAFGMARFDACGAPIWRRTDVVYHHSLTEDPDLGGFWTWTSKYWDGGHDQQMVRVDADTGETLESIDLVQDVLLPDPDALMAFRIPEHFRWNMEAKTDEIPDIIHPNDVEVLPAAWADAFPQFEAGDLIMSHRAIDLVGVVDRQTGKLKWHQAGPWEHQHDADFHPDGTITVYSNNTHRMRSTILEMDMTTGKVRDKFAGSGFEFDSYIMGQQERLPNGNWLVSAPMEGRVIELTAEGELVREISNVLSGDYNSIITTGVHVGPDFFDTLPSCSN</sequence>
<dbReference type="RefSeq" id="WP_366191868.1">
    <property type="nucleotide sequence ID" value="NZ_JBFBVU010000003.1"/>
</dbReference>
<dbReference type="PANTHER" id="PTHR35340">
    <property type="entry name" value="PQQ ENZYME REPEAT PROTEIN-RELATED"/>
    <property type="match status" value="1"/>
</dbReference>
<organism evidence="1 2">
    <name type="scientific">Meridianimarinicoccus marinus</name>
    <dbReference type="NCBI Taxonomy" id="3231483"/>
    <lineage>
        <taxon>Bacteria</taxon>
        <taxon>Pseudomonadati</taxon>
        <taxon>Pseudomonadota</taxon>
        <taxon>Alphaproteobacteria</taxon>
        <taxon>Rhodobacterales</taxon>
        <taxon>Paracoccaceae</taxon>
        <taxon>Meridianimarinicoccus</taxon>
    </lineage>
</organism>
<comment type="caution">
    <text evidence="1">The sequence shown here is derived from an EMBL/GenBank/DDBJ whole genome shotgun (WGS) entry which is preliminary data.</text>
</comment>
<evidence type="ECO:0000313" key="1">
    <source>
        <dbReference type="EMBL" id="MEV8466061.1"/>
    </source>
</evidence>
<reference evidence="1 2" key="1">
    <citation type="submission" date="2024-07" db="EMBL/GenBank/DDBJ databases">
        <authorList>
            <person name="Kang M."/>
        </authorList>
    </citation>
    <scope>NUCLEOTIDE SEQUENCE [LARGE SCALE GENOMIC DNA]</scope>
    <source>
        <strain evidence="1 2">DFM31</strain>
    </source>
</reference>
<evidence type="ECO:0000313" key="2">
    <source>
        <dbReference type="Proteomes" id="UP001553161"/>
    </source>
</evidence>
<protein>
    <submittedName>
        <fullName evidence="1">Arylsulfotransferase family protein</fullName>
    </submittedName>
</protein>
<keyword evidence="2" id="KW-1185">Reference proteome</keyword>
<accession>A0ABV3L3G5</accession>
<gene>
    <name evidence="1" type="ORF">AB0T83_04585</name>
</gene>
<dbReference type="Proteomes" id="UP001553161">
    <property type="component" value="Unassembled WGS sequence"/>
</dbReference>
<dbReference type="SUPFAM" id="SSF50998">
    <property type="entry name" value="Quinoprotein alcohol dehydrogenase-like"/>
    <property type="match status" value="1"/>
</dbReference>
<proteinExistence type="predicted"/>
<dbReference type="InterPro" id="IPR053143">
    <property type="entry name" value="Arylsulfate_ST"/>
</dbReference>
<dbReference type="EMBL" id="JBFBVU010000003">
    <property type="protein sequence ID" value="MEV8466061.1"/>
    <property type="molecule type" value="Genomic_DNA"/>
</dbReference>
<name>A0ABV3L3G5_9RHOB</name>
<dbReference type="InterPro" id="IPR011047">
    <property type="entry name" value="Quinoprotein_ADH-like_sf"/>
</dbReference>